<feature type="transmembrane region" description="Helical" evidence="5">
    <location>
        <begin position="132"/>
        <end position="155"/>
    </location>
</feature>
<dbReference type="PANTHER" id="PTHR43229:SF3">
    <property type="entry name" value="ABC-TYPE MULTIDRUG TRANSPORT SYSTEM, PERMEASE COMPONENT"/>
    <property type="match status" value="1"/>
</dbReference>
<dbReference type="AlphaFoldDB" id="A0A3S4TY45"/>
<feature type="transmembrane region" description="Helical" evidence="5">
    <location>
        <begin position="99"/>
        <end position="126"/>
    </location>
</feature>
<keyword evidence="2 5" id="KW-0812">Transmembrane</keyword>
<evidence type="ECO:0000256" key="4">
    <source>
        <dbReference type="ARBA" id="ARBA00023136"/>
    </source>
</evidence>
<keyword evidence="8" id="KW-1185">Reference proteome</keyword>
<feature type="transmembrane region" description="Helical" evidence="5">
    <location>
        <begin position="54"/>
        <end position="73"/>
    </location>
</feature>
<organism evidence="7 8">
    <name type="scientific">Arachnia propionica</name>
    <dbReference type="NCBI Taxonomy" id="1750"/>
    <lineage>
        <taxon>Bacteria</taxon>
        <taxon>Bacillati</taxon>
        <taxon>Actinomycetota</taxon>
        <taxon>Actinomycetes</taxon>
        <taxon>Propionibacteriales</taxon>
        <taxon>Propionibacteriaceae</taxon>
        <taxon>Arachnia</taxon>
    </lineage>
</organism>
<evidence type="ECO:0000259" key="6">
    <source>
        <dbReference type="Pfam" id="PF01061"/>
    </source>
</evidence>
<comment type="subcellular location">
    <subcellularLocation>
        <location evidence="1">Membrane</location>
        <topology evidence="1">Multi-pass membrane protein</topology>
    </subcellularLocation>
</comment>
<dbReference type="GeneID" id="64405563"/>
<gene>
    <name evidence="7" type="ORF">NCTC12967_00051</name>
</gene>
<evidence type="ECO:0000256" key="5">
    <source>
        <dbReference type="SAM" id="Phobius"/>
    </source>
</evidence>
<dbReference type="GO" id="GO:0140359">
    <property type="term" value="F:ABC-type transporter activity"/>
    <property type="evidence" value="ECO:0007669"/>
    <property type="project" value="InterPro"/>
</dbReference>
<reference evidence="7 8" key="1">
    <citation type="submission" date="2018-12" db="EMBL/GenBank/DDBJ databases">
        <authorList>
            <consortium name="Pathogen Informatics"/>
        </authorList>
    </citation>
    <scope>NUCLEOTIDE SEQUENCE [LARGE SCALE GENOMIC DNA]</scope>
    <source>
        <strain evidence="7 8">NCTC12967</strain>
    </source>
</reference>
<dbReference type="Pfam" id="PF01061">
    <property type="entry name" value="ABC2_membrane"/>
    <property type="match status" value="1"/>
</dbReference>
<evidence type="ECO:0000256" key="3">
    <source>
        <dbReference type="ARBA" id="ARBA00022989"/>
    </source>
</evidence>
<name>A0A3S4TY45_9ACTN</name>
<feature type="transmembrane region" description="Helical" evidence="5">
    <location>
        <begin position="162"/>
        <end position="182"/>
    </location>
</feature>
<dbReference type="InterPro" id="IPR013525">
    <property type="entry name" value="ABC2_TM"/>
</dbReference>
<evidence type="ECO:0000313" key="7">
    <source>
        <dbReference type="EMBL" id="VEH68791.1"/>
    </source>
</evidence>
<sequence length="244" mass="26717">MRTETELGHVFRLQAQKLGGHLVAYGIFFTVIALGVVIGFSFLVPSSSAGNEMLYLATGAPTIVLIMTALVVVPMQNATARVAGYIDFIKSLPVSRKNFLFADCTVWLLITVPAIVISTMIAHFMFHPGFSVSWTIIPAYVLVVTACFGIGYGYSYAMPAELAMGLSQIIAFVALMFTPISFPMDRLPEWLQVVHLALPLHHMAQVMRASLAHETFQAGIVSYVVLAVWSVLGFFAAIRILERD</sequence>
<dbReference type="InterPro" id="IPR051784">
    <property type="entry name" value="Nod_factor_ABC_transporter"/>
</dbReference>
<evidence type="ECO:0000256" key="1">
    <source>
        <dbReference type="ARBA" id="ARBA00004141"/>
    </source>
</evidence>
<keyword evidence="4 5" id="KW-0472">Membrane</keyword>
<dbReference type="RefSeq" id="WP_061787455.1">
    <property type="nucleotide sequence ID" value="NZ_CAURRE010000049.1"/>
</dbReference>
<evidence type="ECO:0000313" key="8">
    <source>
        <dbReference type="Proteomes" id="UP000273044"/>
    </source>
</evidence>
<feature type="transmembrane region" description="Helical" evidence="5">
    <location>
        <begin position="22"/>
        <end position="42"/>
    </location>
</feature>
<evidence type="ECO:0000256" key="2">
    <source>
        <dbReference type="ARBA" id="ARBA00022692"/>
    </source>
</evidence>
<protein>
    <submittedName>
        <fullName evidence="7">ABC-2 type transporter</fullName>
    </submittedName>
</protein>
<dbReference type="PANTHER" id="PTHR43229">
    <property type="entry name" value="NODULATION PROTEIN J"/>
    <property type="match status" value="1"/>
</dbReference>
<feature type="transmembrane region" description="Helical" evidence="5">
    <location>
        <begin position="220"/>
        <end position="241"/>
    </location>
</feature>
<keyword evidence="3 5" id="KW-1133">Transmembrane helix</keyword>
<feature type="domain" description="ABC-2 type transporter transmembrane" evidence="6">
    <location>
        <begin position="25"/>
        <end position="210"/>
    </location>
</feature>
<dbReference type="GO" id="GO:0016020">
    <property type="term" value="C:membrane"/>
    <property type="evidence" value="ECO:0007669"/>
    <property type="project" value="UniProtKB-SubCell"/>
</dbReference>
<dbReference type="EMBL" id="LR134406">
    <property type="protein sequence ID" value="VEH68791.1"/>
    <property type="molecule type" value="Genomic_DNA"/>
</dbReference>
<dbReference type="Proteomes" id="UP000273044">
    <property type="component" value="Chromosome"/>
</dbReference>
<accession>A0A3S4TY45</accession>
<proteinExistence type="predicted"/>